<keyword evidence="3" id="KW-0472">Membrane</keyword>
<dbReference type="AlphaFoldDB" id="A0AAJ7P9K4"/>
<name>A0AAJ7P9K4_9ACAR</name>
<comment type="subcellular location">
    <subcellularLocation>
        <location evidence="1">Membrane</location>
        <topology evidence="1">Multi-pass membrane protein</topology>
    </subcellularLocation>
</comment>
<feature type="transmembrane region" description="Helical" evidence="3">
    <location>
        <begin position="667"/>
        <end position="687"/>
    </location>
</feature>
<feature type="transmembrane region" description="Helical" evidence="3">
    <location>
        <begin position="944"/>
        <end position="966"/>
    </location>
</feature>
<organism evidence="5 6">
    <name type="scientific">Galendromus occidentalis</name>
    <name type="common">western predatory mite</name>
    <dbReference type="NCBI Taxonomy" id="34638"/>
    <lineage>
        <taxon>Eukaryota</taxon>
        <taxon>Metazoa</taxon>
        <taxon>Ecdysozoa</taxon>
        <taxon>Arthropoda</taxon>
        <taxon>Chelicerata</taxon>
        <taxon>Arachnida</taxon>
        <taxon>Acari</taxon>
        <taxon>Parasitiformes</taxon>
        <taxon>Mesostigmata</taxon>
        <taxon>Gamasina</taxon>
        <taxon>Phytoseioidea</taxon>
        <taxon>Phytoseiidae</taxon>
        <taxon>Typhlodrominae</taxon>
        <taxon>Galendromus</taxon>
    </lineage>
</organism>
<feature type="transmembrane region" description="Helical" evidence="3">
    <location>
        <begin position="427"/>
        <end position="451"/>
    </location>
</feature>
<feature type="compositionally biased region" description="Basic and acidic residues" evidence="2">
    <location>
        <begin position="712"/>
        <end position="729"/>
    </location>
</feature>
<feature type="transmembrane region" description="Helical" evidence="3">
    <location>
        <begin position="912"/>
        <end position="932"/>
    </location>
</feature>
<feature type="transmembrane region" description="Helical" evidence="3">
    <location>
        <begin position="171"/>
        <end position="190"/>
    </location>
</feature>
<feature type="region of interest" description="Disordered" evidence="2">
    <location>
        <begin position="256"/>
        <end position="290"/>
    </location>
</feature>
<feature type="transmembrane region" description="Helical" evidence="3">
    <location>
        <begin position="876"/>
        <end position="900"/>
    </location>
</feature>
<dbReference type="GeneID" id="100908125"/>
<keyword evidence="3" id="KW-0812">Transmembrane</keyword>
<dbReference type="InterPro" id="IPR050327">
    <property type="entry name" value="Proton-linked_MCT"/>
</dbReference>
<feature type="transmembrane region" description="Helical" evidence="3">
    <location>
        <begin position="785"/>
        <end position="811"/>
    </location>
</feature>
<evidence type="ECO:0000313" key="6">
    <source>
        <dbReference type="RefSeq" id="XP_018494731.2"/>
    </source>
</evidence>
<gene>
    <name evidence="6" type="primary">LOC100908125</name>
</gene>
<evidence type="ECO:0000256" key="3">
    <source>
        <dbReference type="SAM" id="Phobius"/>
    </source>
</evidence>
<feature type="transmembrane region" description="Helical" evidence="3">
    <location>
        <begin position="55"/>
        <end position="73"/>
    </location>
</feature>
<keyword evidence="5" id="KW-1185">Reference proteome</keyword>
<feature type="transmembrane region" description="Helical" evidence="3">
    <location>
        <begin position="111"/>
        <end position="132"/>
    </location>
</feature>
<feature type="compositionally biased region" description="Polar residues" evidence="2">
    <location>
        <begin position="737"/>
        <end position="748"/>
    </location>
</feature>
<feature type="transmembrane region" description="Helical" evidence="3">
    <location>
        <begin position="463"/>
        <end position="482"/>
    </location>
</feature>
<evidence type="ECO:0000256" key="1">
    <source>
        <dbReference type="ARBA" id="ARBA00004141"/>
    </source>
</evidence>
<dbReference type="SUPFAM" id="SSF103473">
    <property type="entry name" value="MFS general substrate transporter"/>
    <property type="match status" value="2"/>
</dbReference>
<evidence type="ECO:0000259" key="4">
    <source>
        <dbReference type="PROSITE" id="PS50850"/>
    </source>
</evidence>
<feature type="region of interest" description="Disordered" evidence="2">
    <location>
        <begin position="712"/>
        <end position="767"/>
    </location>
</feature>
<dbReference type="InterPro" id="IPR020846">
    <property type="entry name" value="MFS_dom"/>
</dbReference>
<protein>
    <submittedName>
        <fullName evidence="6">Uncharacterized protein LOC100908125</fullName>
    </submittedName>
</protein>
<evidence type="ECO:0000313" key="5">
    <source>
        <dbReference type="Proteomes" id="UP000694867"/>
    </source>
</evidence>
<dbReference type="PROSITE" id="PS50850">
    <property type="entry name" value="MFS"/>
    <property type="match status" value="1"/>
</dbReference>
<accession>A0AAJ7P9K4</accession>
<feature type="region of interest" description="Disordered" evidence="2">
    <location>
        <begin position="208"/>
        <end position="229"/>
    </location>
</feature>
<evidence type="ECO:0000256" key="2">
    <source>
        <dbReference type="SAM" id="MobiDB-lite"/>
    </source>
</evidence>
<proteinExistence type="predicted"/>
<keyword evidence="3" id="KW-1133">Transmembrane helix</keyword>
<dbReference type="KEGG" id="goe:100908125"/>
<feature type="compositionally biased region" description="Polar residues" evidence="2">
    <location>
        <begin position="209"/>
        <end position="227"/>
    </location>
</feature>
<feature type="transmembrane region" description="Helical" evidence="3">
    <location>
        <begin position="144"/>
        <end position="165"/>
    </location>
</feature>
<feature type="domain" description="Major facilitator superfamily (MFS) profile" evidence="4">
    <location>
        <begin position="512"/>
        <end position="971"/>
    </location>
</feature>
<feature type="transmembrane region" description="Helical" evidence="3">
    <location>
        <begin position="581"/>
        <end position="600"/>
    </location>
</feature>
<dbReference type="GO" id="GO:0008028">
    <property type="term" value="F:monocarboxylic acid transmembrane transporter activity"/>
    <property type="evidence" value="ECO:0007669"/>
    <property type="project" value="TreeGrafter"/>
</dbReference>
<sequence length="1016" mass="110597">MVCVKLPSTGPDSWQGIRVALKCMSIMALTAGNIRSSGVMYVGIMNHFGVTREEAAWPVSLAGAMLSLIGTVSGPLAQAFSPKPVILCGSLLMSVGLLGSVFAPSVTWLTFTYGIVFGSGMGTVYTINVIFLQQYFVKMRGLALGLNYAGSTTAGFIFPIFITYLLGEYGFQGTVLILSGVILHVFVLCATHKEAPWLKRESHCEKNDTSSGIEKVQSSEPGEQTDGNGKIVPQMLEEIPESKELPNIVREMPQGVPEAQPEATVGSNVSAEDAELESQPPEHPQETRNRPTYVASVSVAGSVCAEIPEVGEEKAKPQGRIASLVSSLSVLKIPGFLVVIFTFSLFLYAYDAYFTTIIDFIVDQDIPLIKATTIIPLYSATDMVARLTIPQLGDRGYINKMLLQCLAYALQSVCFFTMPMAAATGEFFWIAALAMVQSIGIGTSIVMYGVLMVELVGVSRLPMAYGFVGLFVGLTYFTKPFFVEIANRPRARSVGKMGWINLPKTGPDSWQGIRVAVKCMLIMGMTAGNIRSSGVVYVGIRNLFGLSREEAAWPVSLAGMMLSMTGTVSGPLAQAFSLKPVIVSGSLLVFIGLFASVFAPNITWLTFTYGIVFGGGLGTIYTTNVIYLQQYFVKMRALALGMNYAGSATAGFVFPMLYAYLLGEYGFRGTALILSALLLHIFVLCLTHREAPWLKIRSSASERDRNVEDLRLESTRATHSTSHEEEKNAPEVLRTVSDGQTSLGETPNDQPPPATTESGNRAEKPSETKRVSLMESLGILKIPEFLVIVFSFSLFFYAYDAFFTTIIDFIVDQDVPIVKATTIIPLYSITDLVARLTIPQLGDRGYINKMLLQSLTYALQSVCLFVLPKVATTGEFTLIAAVAMLHTVGIGSSIVMYGVLMADVIGIQRLPMAYGIVGLFVGLTYLTKPYFIGYFRDTIGDYSQMYVVCACSCAVASLSWLITWYFHRVTKRGRIASKVPDGRVDDSVRTDQDSNIKDDAMEVGGRFRADSTTVHL</sequence>
<dbReference type="PANTHER" id="PTHR11360">
    <property type="entry name" value="MONOCARBOXYLATE TRANSPORTER"/>
    <property type="match status" value="1"/>
</dbReference>
<feature type="transmembrane region" description="Helical" evidence="3">
    <location>
        <begin position="551"/>
        <end position="569"/>
    </location>
</feature>
<reference evidence="6" key="1">
    <citation type="submission" date="2025-08" db="UniProtKB">
        <authorList>
            <consortium name="RefSeq"/>
        </authorList>
    </citation>
    <scope>IDENTIFICATION</scope>
</reference>
<dbReference type="GO" id="GO:0016020">
    <property type="term" value="C:membrane"/>
    <property type="evidence" value="ECO:0007669"/>
    <property type="project" value="UniProtKB-SubCell"/>
</dbReference>
<feature type="transmembrane region" description="Helical" evidence="3">
    <location>
        <begin position="606"/>
        <end position="628"/>
    </location>
</feature>
<dbReference type="Proteomes" id="UP000694867">
    <property type="component" value="Unplaced"/>
</dbReference>
<dbReference type="Gene3D" id="1.20.1250.20">
    <property type="entry name" value="MFS general substrate transporter like domains"/>
    <property type="match status" value="2"/>
</dbReference>
<dbReference type="RefSeq" id="XP_018494731.2">
    <property type="nucleotide sequence ID" value="XM_018639215.2"/>
</dbReference>
<dbReference type="Pfam" id="PF07690">
    <property type="entry name" value="MFS_1"/>
    <property type="match status" value="2"/>
</dbReference>
<dbReference type="InterPro" id="IPR011701">
    <property type="entry name" value="MFS"/>
</dbReference>
<feature type="transmembrane region" description="Helical" evidence="3">
    <location>
        <begin position="640"/>
        <end position="661"/>
    </location>
</feature>
<dbReference type="InterPro" id="IPR036259">
    <property type="entry name" value="MFS_trans_sf"/>
</dbReference>
<feature type="transmembrane region" description="Helical" evidence="3">
    <location>
        <begin position="85"/>
        <end position="105"/>
    </location>
</feature>
<feature type="transmembrane region" description="Helical" evidence="3">
    <location>
        <begin position="324"/>
        <end position="348"/>
    </location>
</feature>
<dbReference type="PANTHER" id="PTHR11360:SF303">
    <property type="entry name" value="MAJOR FACILITATOR SUPERFAMILY (MFS) PROFILE DOMAIN-CONTAINING PROTEIN"/>
    <property type="match status" value="1"/>
</dbReference>